<evidence type="ECO:0000313" key="9">
    <source>
        <dbReference type="Proteomes" id="UP000287033"/>
    </source>
</evidence>
<organism evidence="8 9">
    <name type="scientific">Chiloscyllium punctatum</name>
    <name type="common">Brownbanded bambooshark</name>
    <name type="synonym">Hemiscyllium punctatum</name>
    <dbReference type="NCBI Taxonomy" id="137246"/>
    <lineage>
        <taxon>Eukaryota</taxon>
        <taxon>Metazoa</taxon>
        <taxon>Chordata</taxon>
        <taxon>Craniata</taxon>
        <taxon>Vertebrata</taxon>
        <taxon>Chondrichthyes</taxon>
        <taxon>Elasmobranchii</taxon>
        <taxon>Galeomorphii</taxon>
        <taxon>Galeoidea</taxon>
        <taxon>Orectolobiformes</taxon>
        <taxon>Hemiscylliidae</taxon>
        <taxon>Chiloscyllium</taxon>
    </lineage>
</organism>
<keyword evidence="1" id="KW-0702">S-nitrosylation</keyword>
<dbReference type="Proteomes" id="UP000287033">
    <property type="component" value="Unassembled WGS sequence"/>
</dbReference>
<name>A0A401SGR4_CHIPU</name>
<evidence type="ECO:0000256" key="1">
    <source>
        <dbReference type="ARBA" id="ARBA00022799"/>
    </source>
</evidence>
<feature type="site" description="Contributes to redox potential value" evidence="5">
    <location>
        <position position="35"/>
    </location>
</feature>
<dbReference type="OrthoDB" id="2121326at2759"/>
<feature type="site" description="Contributes to redox potential value" evidence="5">
    <location>
        <position position="34"/>
    </location>
</feature>
<dbReference type="Gene3D" id="3.40.30.10">
    <property type="entry name" value="Glutaredoxin"/>
    <property type="match status" value="1"/>
</dbReference>
<feature type="active site" description="Nucleophile" evidence="5">
    <location>
        <position position="33"/>
    </location>
</feature>
<gene>
    <name evidence="8" type="ORF">chiPu_0008052</name>
</gene>
<evidence type="ECO:0000256" key="5">
    <source>
        <dbReference type="PIRSR" id="PIRSR000077-1"/>
    </source>
</evidence>
<dbReference type="InterPro" id="IPR036249">
    <property type="entry name" value="Thioredoxin-like_sf"/>
</dbReference>
<dbReference type="Pfam" id="PF00085">
    <property type="entry name" value="Thioredoxin"/>
    <property type="match status" value="1"/>
</dbReference>
<dbReference type="InterPro" id="IPR013766">
    <property type="entry name" value="Thioredoxin_domain"/>
</dbReference>
<evidence type="ECO:0000256" key="4">
    <source>
        <dbReference type="PIRNR" id="PIRNR000077"/>
    </source>
</evidence>
<dbReference type="OMA" id="KQLWRQS"/>
<keyword evidence="2 6" id="KW-1015">Disulfide bond</keyword>
<evidence type="ECO:0000256" key="3">
    <source>
        <dbReference type="ARBA" id="ARBA00023284"/>
    </source>
</evidence>
<evidence type="ECO:0000313" key="8">
    <source>
        <dbReference type="EMBL" id="GCC29609.1"/>
    </source>
</evidence>
<proteinExistence type="inferred from homology"/>
<dbReference type="FunFam" id="3.40.30.10:FF:000245">
    <property type="entry name" value="Thioredoxin"/>
    <property type="match status" value="1"/>
</dbReference>
<feature type="disulfide bond" description="Redox-active" evidence="6">
    <location>
        <begin position="33"/>
        <end position="36"/>
    </location>
</feature>
<dbReference type="PROSITE" id="PS51352">
    <property type="entry name" value="THIOREDOXIN_2"/>
    <property type="match status" value="1"/>
</dbReference>
<dbReference type="GO" id="GO:0015035">
    <property type="term" value="F:protein-disulfide reductase activity"/>
    <property type="evidence" value="ECO:0007669"/>
    <property type="project" value="InterPro"/>
</dbReference>
<dbReference type="InterPro" id="IPR005746">
    <property type="entry name" value="Thioredoxin"/>
</dbReference>
<keyword evidence="9" id="KW-1185">Reference proteome</keyword>
<protein>
    <recommendedName>
        <fullName evidence="4">Thioredoxin</fullName>
    </recommendedName>
</protein>
<accession>A0A401SGR4</accession>
<dbReference type="SUPFAM" id="SSF52833">
    <property type="entry name" value="Thioredoxin-like"/>
    <property type="match status" value="1"/>
</dbReference>
<dbReference type="CDD" id="cd02947">
    <property type="entry name" value="TRX_family"/>
    <property type="match status" value="1"/>
</dbReference>
<reference evidence="8 9" key="1">
    <citation type="journal article" date="2018" name="Nat. Ecol. Evol.">
        <title>Shark genomes provide insights into elasmobranch evolution and the origin of vertebrates.</title>
        <authorList>
            <person name="Hara Y"/>
            <person name="Yamaguchi K"/>
            <person name="Onimaru K"/>
            <person name="Kadota M"/>
            <person name="Koyanagi M"/>
            <person name="Keeley SD"/>
            <person name="Tatsumi K"/>
            <person name="Tanaka K"/>
            <person name="Motone F"/>
            <person name="Kageyama Y"/>
            <person name="Nozu R"/>
            <person name="Adachi N"/>
            <person name="Nishimura O"/>
            <person name="Nakagawa R"/>
            <person name="Tanegashima C"/>
            <person name="Kiyatake I"/>
            <person name="Matsumoto R"/>
            <person name="Murakumo K"/>
            <person name="Nishida K"/>
            <person name="Terakita A"/>
            <person name="Kuratani S"/>
            <person name="Sato K"/>
            <person name="Hyodo S Kuraku.S."/>
        </authorList>
    </citation>
    <scope>NUCLEOTIDE SEQUENCE [LARGE SCALE GENOMIC DNA]</scope>
</reference>
<comment type="similarity">
    <text evidence="4">Belongs to the thioredoxin family.</text>
</comment>
<evidence type="ECO:0000259" key="7">
    <source>
        <dbReference type="PROSITE" id="PS51352"/>
    </source>
</evidence>
<comment type="caution">
    <text evidence="8">The sequence shown here is derived from an EMBL/GenBank/DDBJ whole genome shotgun (WGS) entry which is preliminary data.</text>
</comment>
<dbReference type="STRING" id="137246.A0A401SGR4"/>
<dbReference type="AlphaFoldDB" id="A0A401SGR4"/>
<evidence type="ECO:0000256" key="2">
    <source>
        <dbReference type="ARBA" id="ARBA00023157"/>
    </source>
</evidence>
<feature type="domain" description="Thioredoxin" evidence="7">
    <location>
        <begin position="3"/>
        <end position="106"/>
    </location>
</feature>
<keyword evidence="3 6" id="KW-0676">Redox-active center</keyword>
<feature type="site" description="Deprotonates C-terminal active site Cys" evidence="5">
    <location>
        <position position="27"/>
    </location>
</feature>
<dbReference type="PANTHER" id="PTHR46115">
    <property type="entry name" value="THIOREDOXIN-LIKE PROTEIN 1"/>
    <property type="match status" value="1"/>
</dbReference>
<sequence length="106" mass="12121">MGMRILESQKDFEMVLKEAGCKLVVIDFSATWCSPCQKIKPEFHKLTEKYKDVIFCETDVDDAQEIAESCGIKCMPTFQFYKNGALLSEFSGANLSKLEEKIQEYC</sequence>
<dbReference type="PRINTS" id="PR00421">
    <property type="entry name" value="THIOREDOXIN"/>
</dbReference>
<dbReference type="EMBL" id="BEZZ01000259">
    <property type="protein sequence ID" value="GCC29609.1"/>
    <property type="molecule type" value="Genomic_DNA"/>
</dbReference>
<dbReference type="PIRSF" id="PIRSF000077">
    <property type="entry name" value="Thioredoxin"/>
    <property type="match status" value="1"/>
</dbReference>
<evidence type="ECO:0000256" key="6">
    <source>
        <dbReference type="PIRSR" id="PIRSR000077-4"/>
    </source>
</evidence>
<feature type="active site" description="Nucleophile" evidence="5">
    <location>
        <position position="36"/>
    </location>
</feature>